<evidence type="ECO:0000256" key="3">
    <source>
        <dbReference type="ARBA" id="ARBA00022989"/>
    </source>
</evidence>
<organism evidence="6 7">
    <name type="scientific">Candidatus Buchananbacteria bacterium RBG_13_39_9</name>
    <dbReference type="NCBI Taxonomy" id="1797531"/>
    <lineage>
        <taxon>Bacteria</taxon>
        <taxon>Candidatus Buchananiibacteriota</taxon>
    </lineage>
</organism>
<dbReference type="AlphaFoldDB" id="A0A1G1XNL0"/>
<evidence type="ECO:0000256" key="2">
    <source>
        <dbReference type="ARBA" id="ARBA00022692"/>
    </source>
</evidence>
<protein>
    <recommendedName>
        <fullName evidence="8">Chloroplast import component protein (Tic20)</fullName>
    </recommendedName>
</protein>
<feature type="transmembrane region" description="Helical" evidence="5">
    <location>
        <begin position="49"/>
        <end position="67"/>
    </location>
</feature>
<keyword evidence="3 5" id="KW-1133">Transmembrane helix</keyword>
<dbReference type="EMBL" id="MHIA01000028">
    <property type="protein sequence ID" value="OGY41514.1"/>
    <property type="molecule type" value="Genomic_DNA"/>
</dbReference>
<accession>A0A1G1XNL0</accession>
<proteinExistence type="predicted"/>
<comment type="subcellular location">
    <subcellularLocation>
        <location evidence="1">Membrane</location>
        <topology evidence="1">Multi-pass membrane protein</topology>
    </subcellularLocation>
</comment>
<feature type="transmembrane region" description="Helical" evidence="5">
    <location>
        <begin position="20"/>
        <end position="37"/>
    </location>
</feature>
<dbReference type="Proteomes" id="UP000176260">
    <property type="component" value="Unassembled WGS sequence"/>
</dbReference>
<evidence type="ECO:0000256" key="5">
    <source>
        <dbReference type="SAM" id="Phobius"/>
    </source>
</evidence>
<sequence>MTLPNVNDPQVKKDIEENKVVAAIGYISILCLIPLLLKPKSQFCKFHGKQGLILLIAGFINMVIGIIPVIGWILGFIGAIAIIILSILGILKSLNGEYWEMPYVAEYAKKINI</sequence>
<evidence type="ECO:0000313" key="7">
    <source>
        <dbReference type="Proteomes" id="UP000176260"/>
    </source>
</evidence>
<dbReference type="InterPro" id="IPR019109">
    <property type="entry name" value="MamF_MmsF"/>
</dbReference>
<evidence type="ECO:0000313" key="6">
    <source>
        <dbReference type="EMBL" id="OGY41514.1"/>
    </source>
</evidence>
<gene>
    <name evidence="6" type="ORF">A2Y67_00465</name>
</gene>
<comment type="caution">
    <text evidence="6">The sequence shown here is derived from an EMBL/GenBank/DDBJ whole genome shotgun (WGS) entry which is preliminary data.</text>
</comment>
<name>A0A1G1XNL0_9BACT</name>
<dbReference type="Pfam" id="PF09685">
    <property type="entry name" value="MamF_MmsF"/>
    <property type="match status" value="1"/>
</dbReference>
<keyword evidence="2 5" id="KW-0812">Transmembrane</keyword>
<evidence type="ECO:0008006" key="8">
    <source>
        <dbReference type="Google" id="ProtNLM"/>
    </source>
</evidence>
<feature type="transmembrane region" description="Helical" evidence="5">
    <location>
        <begin position="73"/>
        <end position="91"/>
    </location>
</feature>
<keyword evidence="4 5" id="KW-0472">Membrane</keyword>
<reference evidence="6 7" key="1">
    <citation type="journal article" date="2016" name="Nat. Commun.">
        <title>Thousands of microbial genomes shed light on interconnected biogeochemical processes in an aquifer system.</title>
        <authorList>
            <person name="Anantharaman K."/>
            <person name="Brown C.T."/>
            <person name="Hug L.A."/>
            <person name="Sharon I."/>
            <person name="Castelle C.J."/>
            <person name="Probst A.J."/>
            <person name="Thomas B.C."/>
            <person name="Singh A."/>
            <person name="Wilkins M.J."/>
            <person name="Karaoz U."/>
            <person name="Brodie E.L."/>
            <person name="Williams K.H."/>
            <person name="Hubbard S.S."/>
            <person name="Banfield J.F."/>
        </authorList>
    </citation>
    <scope>NUCLEOTIDE SEQUENCE [LARGE SCALE GENOMIC DNA]</scope>
</reference>
<evidence type="ECO:0000256" key="4">
    <source>
        <dbReference type="ARBA" id="ARBA00023136"/>
    </source>
</evidence>
<evidence type="ECO:0000256" key="1">
    <source>
        <dbReference type="ARBA" id="ARBA00004141"/>
    </source>
</evidence>